<evidence type="ECO:0000313" key="4">
    <source>
        <dbReference type="Proteomes" id="UP001063782"/>
    </source>
</evidence>
<keyword evidence="4" id="KW-1185">Reference proteome</keyword>
<accession>A0ABY6F796</accession>
<name>A0ABY6F796_9GAMM</name>
<dbReference type="PANTHER" id="PTHR31302:SF0">
    <property type="entry name" value="TRANSMEMBRANE PROTEIN WITH METALLOPHOSPHOESTERASE DOMAIN"/>
    <property type="match status" value="1"/>
</dbReference>
<keyword evidence="1" id="KW-0472">Membrane</keyword>
<sequence>MRMLFLAGVICLFELCTFVVFKGLGWLTSPVLDAQAQRWLMIGGFVISHLFLAGLLFGAFRLTMGYLAVLWIGVLAIVFTCLLAFLVNQLSINLGHGLRAIGVLSFMGLLGYSVFNAYMPTTRHLTVRLDKPMSDSVRLAVASDLHLGALFGNRELDLLSDILRREQVDLLLMPGDIMDDDTLAFEAKKMQPHFAKLVSATTNGAVVSLGNHDLYQTQAYQSIINAITASGAILLDDKTMLMSVHKNGQEIPISLVGRFDDHHTQRLTTQALMASVNTDYPVILLDHRPSQIDENSRLPIDLQVSGHTHNGQVFPANFIIKALNRVGYGHDVINGMAVVVSSGYGFWGVPLRLGSRSEVWIIDVVGRSDVSLPNDKAPR</sequence>
<gene>
    <name evidence="3" type="ORF">LU297_04705</name>
</gene>
<dbReference type="InterPro" id="IPR051158">
    <property type="entry name" value="Metallophosphoesterase_sf"/>
</dbReference>
<evidence type="ECO:0000259" key="2">
    <source>
        <dbReference type="Pfam" id="PF00149"/>
    </source>
</evidence>
<feature type="transmembrane region" description="Helical" evidence="1">
    <location>
        <begin position="39"/>
        <end position="60"/>
    </location>
</feature>
<evidence type="ECO:0000256" key="1">
    <source>
        <dbReference type="SAM" id="Phobius"/>
    </source>
</evidence>
<dbReference type="Gene3D" id="3.60.21.10">
    <property type="match status" value="1"/>
</dbReference>
<dbReference type="PANTHER" id="PTHR31302">
    <property type="entry name" value="TRANSMEMBRANE PROTEIN WITH METALLOPHOSPHOESTERASE DOMAIN-RELATED"/>
    <property type="match status" value="1"/>
</dbReference>
<protein>
    <submittedName>
        <fullName evidence="3">Metallophosphoesterase</fullName>
    </submittedName>
</protein>
<keyword evidence="1" id="KW-1133">Transmembrane helix</keyword>
<dbReference type="SUPFAM" id="SSF56300">
    <property type="entry name" value="Metallo-dependent phosphatases"/>
    <property type="match status" value="1"/>
</dbReference>
<feature type="transmembrane region" description="Helical" evidence="1">
    <location>
        <begin position="98"/>
        <end position="119"/>
    </location>
</feature>
<keyword evidence="1" id="KW-0812">Transmembrane</keyword>
<feature type="transmembrane region" description="Helical" evidence="1">
    <location>
        <begin position="66"/>
        <end position="86"/>
    </location>
</feature>
<organism evidence="3 4">
    <name type="scientific">Moraxella nasicaprae</name>
    <dbReference type="NCBI Taxonomy" id="2904122"/>
    <lineage>
        <taxon>Bacteria</taxon>
        <taxon>Pseudomonadati</taxon>
        <taxon>Pseudomonadota</taxon>
        <taxon>Gammaproteobacteria</taxon>
        <taxon>Moraxellales</taxon>
        <taxon>Moraxellaceae</taxon>
        <taxon>Moraxella</taxon>
    </lineage>
</organism>
<dbReference type="Pfam" id="PF00149">
    <property type="entry name" value="Metallophos"/>
    <property type="match status" value="1"/>
</dbReference>
<proteinExistence type="predicted"/>
<dbReference type="InterPro" id="IPR029052">
    <property type="entry name" value="Metallo-depent_PP-like"/>
</dbReference>
<dbReference type="InterPro" id="IPR004843">
    <property type="entry name" value="Calcineurin-like_PHP"/>
</dbReference>
<evidence type="ECO:0000313" key="3">
    <source>
        <dbReference type="EMBL" id="UXZ05735.1"/>
    </source>
</evidence>
<feature type="domain" description="Calcineurin-like phosphoesterase" evidence="2">
    <location>
        <begin position="138"/>
        <end position="310"/>
    </location>
</feature>
<feature type="transmembrane region" description="Helical" evidence="1">
    <location>
        <begin position="6"/>
        <end position="27"/>
    </location>
</feature>
<dbReference type="RefSeq" id="WP_263077251.1">
    <property type="nucleotide sequence ID" value="NZ_CP089977.1"/>
</dbReference>
<dbReference type="EMBL" id="CP089977">
    <property type="protein sequence ID" value="UXZ05735.1"/>
    <property type="molecule type" value="Genomic_DNA"/>
</dbReference>
<reference evidence="3" key="1">
    <citation type="submission" date="2021-12" db="EMBL/GenBank/DDBJ databases">
        <title>taxonomy of Moraxella sp. ZY201224.</title>
        <authorList>
            <person name="Li F."/>
        </authorList>
    </citation>
    <scope>NUCLEOTIDE SEQUENCE</scope>
    <source>
        <strain evidence="3">ZY201224</strain>
    </source>
</reference>
<dbReference type="Proteomes" id="UP001063782">
    <property type="component" value="Chromosome"/>
</dbReference>